<dbReference type="PANTHER" id="PTHR35811:SF1">
    <property type="entry name" value="HTH OST-TYPE DOMAIN-CONTAINING PROTEIN"/>
    <property type="match status" value="1"/>
</dbReference>
<dbReference type="Gene3D" id="3.40.50.1010">
    <property type="entry name" value="5'-nuclease"/>
    <property type="match status" value="1"/>
</dbReference>
<name>A0A2S9YXL2_9BACT</name>
<dbReference type="Proteomes" id="UP000238823">
    <property type="component" value="Unassembled WGS sequence"/>
</dbReference>
<feature type="compositionally biased region" description="Gly residues" evidence="1">
    <location>
        <begin position="179"/>
        <end position="188"/>
    </location>
</feature>
<dbReference type="InterPro" id="IPR025605">
    <property type="entry name" value="OST-HTH/LOTUS_dom"/>
</dbReference>
<dbReference type="PANTHER" id="PTHR35811">
    <property type="entry name" value="SLR1870 PROTEIN"/>
    <property type="match status" value="1"/>
</dbReference>
<dbReference type="EMBL" id="PVNL01000013">
    <property type="protein sequence ID" value="PRQ09820.1"/>
    <property type="molecule type" value="Genomic_DNA"/>
</dbReference>
<dbReference type="CDD" id="cd11297">
    <property type="entry name" value="PIN_LabA-like_N_1"/>
    <property type="match status" value="1"/>
</dbReference>
<dbReference type="OrthoDB" id="9783963at2"/>
<protein>
    <submittedName>
        <fullName evidence="3">NYN domain protein</fullName>
    </submittedName>
</protein>
<evidence type="ECO:0000313" key="4">
    <source>
        <dbReference type="Proteomes" id="UP000238823"/>
    </source>
</evidence>
<feature type="domain" description="HTH OST-type" evidence="2">
    <location>
        <begin position="192"/>
        <end position="271"/>
    </location>
</feature>
<dbReference type="RefSeq" id="WP_106087657.1">
    <property type="nucleotide sequence ID" value="NZ_PVNL01000013.1"/>
</dbReference>
<evidence type="ECO:0000313" key="3">
    <source>
        <dbReference type="EMBL" id="PRQ09820.1"/>
    </source>
</evidence>
<organism evidence="3 4">
    <name type="scientific">Enhygromyxa salina</name>
    <dbReference type="NCBI Taxonomy" id="215803"/>
    <lineage>
        <taxon>Bacteria</taxon>
        <taxon>Pseudomonadati</taxon>
        <taxon>Myxococcota</taxon>
        <taxon>Polyangia</taxon>
        <taxon>Nannocystales</taxon>
        <taxon>Nannocystaceae</taxon>
        <taxon>Enhygromyxa</taxon>
    </lineage>
</organism>
<sequence length="274" mass="30725">MAQPGSDTPNIAVFADYENVALGARDAKFDKFDINLVLERLLERGNVVVRKAYCDWSRYKSDRVALHERSFELVEVPHVKLAGKNSADIRMVVDALDLAHTKRHVGVFALITGDSDFSPLVSKLRENNKAVIGIGVRQSTSDLLVENCDEFIYYDDLIREHKPKRPRAKVEKREPKATGNGGSGGGKSEGQRKAEAIELTLDTVEAMFRDRSGTLWGSMVKQAIQRKRPNFSESYHGYRSFNQLLEDAEQRELLVLQKDEKSGGYIIVELGAKA</sequence>
<dbReference type="GO" id="GO:0004540">
    <property type="term" value="F:RNA nuclease activity"/>
    <property type="evidence" value="ECO:0007669"/>
    <property type="project" value="InterPro"/>
</dbReference>
<gene>
    <name evidence="3" type="ORF">ENSA7_05750</name>
</gene>
<accession>A0A2S9YXL2</accession>
<evidence type="ECO:0000259" key="2">
    <source>
        <dbReference type="PROSITE" id="PS51644"/>
    </source>
</evidence>
<dbReference type="CDD" id="cd10146">
    <property type="entry name" value="LabA_like_C"/>
    <property type="match status" value="1"/>
</dbReference>
<proteinExistence type="predicted"/>
<comment type="caution">
    <text evidence="3">The sequence shown here is derived from an EMBL/GenBank/DDBJ whole genome shotgun (WGS) entry which is preliminary data.</text>
</comment>
<dbReference type="InterPro" id="IPR021139">
    <property type="entry name" value="NYN"/>
</dbReference>
<evidence type="ECO:0000256" key="1">
    <source>
        <dbReference type="SAM" id="MobiDB-lite"/>
    </source>
</evidence>
<reference evidence="3 4" key="1">
    <citation type="submission" date="2018-03" db="EMBL/GenBank/DDBJ databases">
        <title>Draft Genome Sequences of the Obligatory Marine Myxobacteria Enhygromyxa salina SWB007.</title>
        <authorList>
            <person name="Poehlein A."/>
            <person name="Moghaddam J.A."/>
            <person name="Harms H."/>
            <person name="Alanjari M."/>
            <person name="Koenig G.M."/>
            <person name="Daniel R."/>
            <person name="Schaeberle T.F."/>
        </authorList>
    </citation>
    <scope>NUCLEOTIDE SEQUENCE [LARGE SCALE GENOMIC DNA]</scope>
    <source>
        <strain evidence="3 4">SWB007</strain>
    </source>
</reference>
<dbReference type="Pfam" id="PF01936">
    <property type="entry name" value="NYN"/>
    <property type="match status" value="1"/>
</dbReference>
<feature type="region of interest" description="Disordered" evidence="1">
    <location>
        <begin position="164"/>
        <end position="192"/>
    </location>
</feature>
<dbReference type="AlphaFoldDB" id="A0A2S9YXL2"/>
<dbReference type="PROSITE" id="PS51644">
    <property type="entry name" value="HTH_OST"/>
    <property type="match status" value="1"/>
</dbReference>